<sequence>MVLFRQTFPKQPETKPFSIILWMPSPEKYAVHLEMARSKPLGALVNCLVHGDYFHEDEYDDLGLAFAAALKCYESRCQTELKRYRNRDFWGKVMVIAQEETEQAFADRIAAEMA</sequence>
<proteinExistence type="predicted"/>
<gene>
    <name evidence="1" type="ORF">LCGC14_0547350</name>
</gene>
<dbReference type="AlphaFoldDB" id="A0A0F9UZ99"/>
<accession>A0A0F9UZ99</accession>
<evidence type="ECO:0000313" key="1">
    <source>
        <dbReference type="EMBL" id="KKN58933.1"/>
    </source>
</evidence>
<organism evidence="1">
    <name type="scientific">marine sediment metagenome</name>
    <dbReference type="NCBI Taxonomy" id="412755"/>
    <lineage>
        <taxon>unclassified sequences</taxon>
        <taxon>metagenomes</taxon>
        <taxon>ecological metagenomes</taxon>
    </lineage>
</organism>
<protein>
    <submittedName>
        <fullName evidence="1">Uncharacterized protein</fullName>
    </submittedName>
</protein>
<name>A0A0F9UZ99_9ZZZZ</name>
<comment type="caution">
    <text evidence="1">The sequence shown here is derived from an EMBL/GenBank/DDBJ whole genome shotgun (WGS) entry which is preliminary data.</text>
</comment>
<reference evidence="1" key="1">
    <citation type="journal article" date="2015" name="Nature">
        <title>Complex archaea that bridge the gap between prokaryotes and eukaryotes.</title>
        <authorList>
            <person name="Spang A."/>
            <person name="Saw J.H."/>
            <person name="Jorgensen S.L."/>
            <person name="Zaremba-Niedzwiedzka K."/>
            <person name="Martijn J."/>
            <person name="Lind A.E."/>
            <person name="van Eijk R."/>
            <person name="Schleper C."/>
            <person name="Guy L."/>
            <person name="Ettema T.J."/>
        </authorList>
    </citation>
    <scope>NUCLEOTIDE SEQUENCE</scope>
</reference>
<dbReference type="EMBL" id="LAZR01000745">
    <property type="protein sequence ID" value="KKN58933.1"/>
    <property type="molecule type" value="Genomic_DNA"/>
</dbReference>